<proteinExistence type="predicted"/>
<dbReference type="InterPro" id="IPR028994">
    <property type="entry name" value="Integrin_alpha_N"/>
</dbReference>
<dbReference type="AlphaFoldDB" id="X1PBZ2"/>
<gene>
    <name evidence="2" type="ORF">S06H3_61533</name>
</gene>
<reference evidence="2" key="1">
    <citation type="journal article" date="2014" name="Front. Microbiol.">
        <title>High frequency of phylogenetically diverse reductive dehalogenase-homologous genes in deep subseafloor sedimentary metagenomes.</title>
        <authorList>
            <person name="Kawai M."/>
            <person name="Futagami T."/>
            <person name="Toyoda A."/>
            <person name="Takaki Y."/>
            <person name="Nishi S."/>
            <person name="Hori S."/>
            <person name="Arai W."/>
            <person name="Tsubouchi T."/>
            <person name="Morono Y."/>
            <person name="Uchiyama I."/>
            <person name="Ito T."/>
            <person name="Fujiyama A."/>
            <person name="Inagaki F."/>
            <person name="Takami H."/>
        </authorList>
    </citation>
    <scope>NUCLEOTIDE SEQUENCE</scope>
    <source>
        <strain evidence="2">Expedition CK06-06</strain>
    </source>
</reference>
<dbReference type="InterPro" id="IPR013517">
    <property type="entry name" value="FG-GAP"/>
</dbReference>
<dbReference type="EMBL" id="BARV01040373">
    <property type="protein sequence ID" value="GAI53378.1"/>
    <property type="molecule type" value="Genomic_DNA"/>
</dbReference>
<evidence type="ECO:0000313" key="2">
    <source>
        <dbReference type="EMBL" id="GAI53378.1"/>
    </source>
</evidence>
<evidence type="ECO:0000256" key="1">
    <source>
        <dbReference type="ARBA" id="ARBA00022729"/>
    </source>
</evidence>
<protein>
    <recommendedName>
        <fullName evidence="3">VCBS repeat-containing protein</fullName>
    </recommendedName>
</protein>
<keyword evidence="1" id="KW-0732">Signal</keyword>
<dbReference type="Gene3D" id="2.130.10.130">
    <property type="entry name" value="Integrin alpha, N-terminal"/>
    <property type="match status" value="1"/>
</dbReference>
<sequence length="94" mass="10453">DDGDYDLLIGNENGECKAYRNTGSTSSPWEVKPEWDVYDVGQRAVPSFADFDGDGDQDLIIGTESGVSYLFTNAGSITTTYIWSIPFRFGRPTW</sequence>
<dbReference type="Pfam" id="PF13517">
    <property type="entry name" value="FG-GAP_3"/>
    <property type="match status" value="1"/>
</dbReference>
<comment type="caution">
    <text evidence="2">The sequence shown here is derived from an EMBL/GenBank/DDBJ whole genome shotgun (WGS) entry which is preliminary data.</text>
</comment>
<feature type="non-terminal residue" evidence="2">
    <location>
        <position position="1"/>
    </location>
</feature>
<dbReference type="SUPFAM" id="SSF69318">
    <property type="entry name" value="Integrin alpha N-terminal domain"/>
    <property type="match status" value="1"/>
</dbReference>
<accession>X1PBZ2</accession>
<organism evidence="2">
    <name type="scientific">marine sediment metagenome</name>
    <dbReference type="NCBI Taxonomy" id="412755"/>
    <lineage>
        <taxon>unclassified sequences</taxon>
        <taxon>metagenomes</taxon>
        <taxon>ecological metagenomes</taxon>
    </lineage>
</organism>
<name>X1PBZ2_9ZZZZ</name>
<evidence type="ECO:0008006" key="3">
    <source>
        <dbReference type="Google" id="ProtNLM"/>
    </source>
</evidence>